<dbReference type="Proteomes" id="UP000001822">
    <property type="component" value="Chromosome"/>
</dbReference>
<dbReference type="PANTHER" id="PTHR35089:SF1">
    <property type="entry name" value="CHAPERONE PROTEIN SKP"/>
    <property type="match status" value="1"/>
</dbReference>
<dbReference type="SUPFAM" id="SSF111384">
    <property type="entry name" value="OmpH-like"/>
    <property type="match status" value="1"/>
</dbReference>
<dbReference type="EMBL" id="CP000383">
    <property type="protein sequence ID" value="ABG60649.1"/>
    <property type="molecule type" value="Genomic_DNA"/>
</dbReference>
<dbReference type="GO" id="GO:0051082">
    <property type="term" value="F:unfolded protein binding"/>
    <property type="evidence" value="ECO:0007669"/>
    <property type="project" value="InterPro"/>
</dbReference>
<evidence type="ECO:0000313" key="5">
    <source>
        <dbReference type="Proteomes" id="UP000001822"/>
    </source>
</evidence>
<keyword evidence="3" id="KW-0175">Coiled coil</keyword>
<organism evidence="4 5">
    <name type="scientific">Cytophaga hutchinsonii (strain ATCC 33406 / DSM 1761 / CIP 103989 / NBRC 15051 / NCIMB 9469 / D465)</name>
    <dbReference type="NCBI Taxonomy" id="269798"/>
    <lineage>
        <taxon>Bacteria</taxon>
        <taxon>Pseudomonadati</taxon>
        <taxon>Bacteroidota</taxon>
        <taxon>Cytophagia</taxon>
        <taxon>Cytophagales</taxon>
        <taxon>Cytophagaceae</taxon>
        <taxon>Cytophaga</taxon>
    </lineage>
</organism>
<feature type="coiled-coil region" evidence="3">
    <location>
        <begin position="75"/>
        <end position="102"/>
    </location>
</feature>
<proteinExistence type="inferred from homology"/>
<evidence type="ECO:0000256" key="1">
    <source>
        <dbReference type="ARBA" id="ARBA00009091"/>
    </source>
</evidence>
<dbReference type="AlphaFoldDB" id="A0A6N4SVY6"/>
<gene>
    <name evidence="4" type="primary">ompH</name>
    <name evidence="4" type="ordered locus">CHU_3413</name>
</gene>
<comment type="similarity">
    <text evidence="1">Belongs to the Skp family.</text>
</comment>
<dbReference type="KEGG" id="chu:CHU_3413"/>
<sequence length="206" mass="24023">MIRFLVIQILPTNRTLRSQLVNKSVRYMKKICLALFLTLASLMAWSQKFGYIDSEYIISQMPEYKKAQTELNQFSLKWQKELEEKQSKIDKMKEEFQAEEILLTDDMRKERLDTIAAHEGKLRDLQRNYFGFKGMLYLKRQELVKPAQDKLFAAVEKVAKKEKYAIIFDKAGELVMVYTDPAHDCSDKVLEALGLGDKNDVVPTNK</sequence>
<dbReference type="Pfam" id="PF03938">
    <property type="entry name" value="OmpH"/>
    <property type="match status" value="1"/>
</dbReference>
<evidence type="ECO:0000313" key="4">
    <source>
        <dbReference type="EMBL" id="ABG60649.1"/>
    </source>
</evidence>
<dbReference type="InterPro" id="IPR024930">
    <property type="entry name" value="Skp_dom_sf"/>
</dbReference>
<dbReference type="InterPro" id="IPR005632">
    <property type="entry name" value="Chaperone_Skp"/>
</dbReference>
<name>A0A6N4SVY6_CYTH3</name>
<dbReference type="GO" id="GO:0050821">
    <property type="term" value="P:protein stabilization"/>
    <property type="evidence" value="ECO:0007669"/>
    <property type="project" value="TreeGrafter"/>
</dbReference>
<keyword evidence="2" id="KW-0732">Signal</keyword>
<evidence type="ECO:0000256" key="3">
    <source>
        <dbReference type="SAM" id="Coils"/>
    </source>
</evidence>
<dbReference type="SMART" id="SM00935">
    <property type="entry name" value="OmpH"/>
    <property type="match status" value="1"/>
</dbReference>
<evidence type="ECO:0000256" key="2">
    <source>
        <dbReference type="ARBA" id="ARBA00022729"/>
    </source>
</evidence>
<accession>A0A6N4SVY6</accession>
<dbReference type="PANTHER" id="PTHR35089">
    <property type="entry name" value="CHAPERONE PROTEIN SKP"/>
    <property type="match status" value="1"/>
</dbReference>
<reference evidence="4 5" key="1">
    <citation type="journal article" date="2007" name="Appl. Environ. Microbiol.">
        <title>Genome sequence of the cellulolytic gliding bacterium Cytophaga hutchinsonii.</title>
        <authorList>
            <person name="Xie G."/>
            <person name="Bruce D.C."/>
            <person name="Challacombe J.F."/>
            <person name="Chertkov O."/>
            <person name="Detter J.C."/>
            <person name="Gilna P."/>
            <person name="Han C.S."/>
            <person name="Lucas S."/>
            <person name="Misra M."/>
            <person name="Myers G.L."/>
            <person name="Richardson P."/>
            <person name="Tapia R."/>
            <person name="Thayer N."/>
            <person name="Thompson L.S."/>
            <person name="Brettin T.S."/>
            <person name="Henrissat B."/>
            <person name="Wilson D.B."/>
            <person name="McBride M.J."/>
        </authorList>
    </citation>
    <scope>NUCLEOTIDE SEQUENCE [LARGE SCALE GENOMIC DNA]</scope>
    <source>
        <strain evidence="5">ATCC 33406 / DSM 1761 / CIP 103989 / NBRC 15051 / NCIMB 9469 / D465</strain>
    </source>
</reference>
<protein>
    <submittedName>
        <fullName evidence="4">Outer membrane protein, ompH family</fullName>
    </submittedName>
</protein>
<keyword evidence="5" id="KW-1185">Reference proteome</keyword>
<dbReference type="GO" id="GO:0005829">
    <property type="term" value="C:cytosol"/>
    <property type="evidence" value="ECO:0007669"/>
    <property type="project" value="TreeGrafter"/>
</dbReference>
<dbReference type="Gene3D" id="3.30.910.20">
    <property type="entry name" value="Skp domain"/>
    <property type="match status" value="1"/>
</dbReference>